<name>A0A6C0ERD9_9ZZZZ</name>
<dbReference type="EMBL" id="MN738916">
    <property type="protein sequence ID" value="QHT31241.1"/>
    <property type="molecule type" value="Genomic_DNA"/>
</dbReference>
<proteinExistence type="predicted"/>
<organism evidence="2">
    <name type="scientific">viral metagenome</name>
    <dbReference type="NCBI Taxonomy" id="1070528"/>
    <lineage>
        <taxon>unclassified sequences</taxon>
        <taxon>metagenomes</taxon>
        <taxon>organismal metagenomes</taxon>
    </lineage>
</organism>
<keyword evidence="1" id="KW-0472">Membrane</keyword>
<sequence length="179" mass="21030">MNKNICDKNICENKLYILLIKYIMACSISCIISAIFVIGMIYFYNITDKSEIVKMYKSKLPTDLQNRYDKISKERLMISYYGYGLGLIISLFIIYYNLKIKGRRFGNYSLVCTVMASCFVTNYFYYILSPKSDWMLNHMNNSTEVKAWLQMYREMQFNYHMGIALGIIAVGIFAFAFRC</sequence>
<reference evidence="2" key="1">
    <citation type="journal article" date="2020" name="Nature">
        <title>Giant virus diversity and host interactions through global metagenomics.</title>
        <authorList>
            <person name="Schulz F."/>
            <person name="Roux S."/>
            <person name="Paez-Espino D."/>
            <person name="Jungbluth S."/>
            <person name="Walsh D.A."/>
            <person name="Denef V.J."/>
            <person name="McMahon K.D."/>
            <person name="Konstantinidis K.T."/>
            <person name="Eloe-Fadrosh E.A."/>
            <person name="Kyrpides N.C."/>
            <person name="Woyke T."/>
        </authorList>
    </citation>
    <scope>NUCLEOTIDE SEQUENCE</scope>
    <source>
        <strain evidence="2">GVMAG-M-3300009155-2</strain>
    </source>
</reference>
<accession>A0A6C0ERD9</accession>
<feature type="transmembrane region" description="Helical" evidence="1">
    <location>
        <begin position="108"/>
        <end position="128"/>
    </location>
</feature>
<feature type="transmembrane region" description="Helical" evidence="1">
    <location>
        <begin position="78"/>
        <end position="96"/>
    </location>
</feature>
<dbReference type="AlphaFoldDB" id="A0A6C0ERD9"/>
<keyword evidence="1" id="KW-0812">Transmembrane</keyword>
<keyword evidence="1" id="KW-1133">Transmembrane helix</keyword>
<evidence type="ECO:0000313" key="2">
    <source>
        <dbReference type="EMBL" id="QHT31241.1"/>
    </source>
</evidence>
<protein>
    <submittedName>
        <fullName evidence="2">Uncharacterized protein</fullName>
    </submittedName>
</protein>
<evidence type="ECO:0000256" key="1">
    <source>
        <dbReference type="SAM" id="Phobius"/>
    </source>
</evidence>
<feature type="transmembrane region" description="Helical" evidence="1">
    <location>
        <begin position="22"/>
        <end position="44"/>
    </location>
</feature>
<feature type="transmembrane region" description="Helical" evidence="1">
    <location>
        <begin position="157"/>
        <end position="177"/>
    </location>
</feature>